<feature type="domain" description="Putative peptidase" evidence="4">
    <location>
        <begin position="24"/>
        <end position="259"/>
    </location>
</feature>
<reference evidence="5 6" key="1">
    <citation type="journal article" date="2024" name="Commun. Biol.">
        <title>Comparative genomic analysis of thermophilic fungi reveals convergent evolutionary adaptations and gene losses.</title>
        <authorList>
            <person name="Steindorff A.S."/>
            <person name="Aguilar-Pontes M.V."/>
            <person name="Robinson A.J."/>
            <person name="Andreopoulos B."/>
            <person name="LaButti K."/>
            <person name="Kuo A."/>
            <person name="Mondo S."/>
            <person name="Riley R."/>
            <person name="Otillar R."/>
            <person name="Haridas S."/>
            <person name="Lipzen A."/>
            <person name="Grimwood J."/>
            <person name="Schmutz J."/>
            <person name="Clum A."/>
            <person name="Reid I.D."/>
            <person name="Moisan M.C."/>
            <person name="Butler G."/>
            <person name="Nguyen T.T.M."/>
            <person name="Dewar K."/>
            <person name="Conant G."/>
            <person name="Drula E."/>
            <person name="Henrissat B."/>
            <person name="Hansel C."/>
            <person name="Singer S."/>
            <person name="Hutchinson M.I."/>
            <person name="de Vries R.P."/>
            <person name="Natvig D.O."/>
            <person name="Powell A.J."/>
            <person name="Tsang A."/>
            <person name="Grigoriev I.V."/>
        </authorList>
    </citation>
    <scope>NUCLEOTIDE SEQUENCE [LARGE SCALE GENOMIC DNA]</scope>
    <source>
        <strain evidence="5 6">CBS 620.91</strain>
    </source>
</reference>
<dbReference type="Pfam" id="PF13933">
    <property type="entry name" value="HRXXH"/>
    <property type="match status" value="1"/>
</dbReference>
<protein>
    <recommendedName>
        <fullName evidence="7">Heterokaryon incompatibility domain-containing protein</fullName>
    </recommendedName>
</protein>
<evidence type="ECO:0008006" key="7">
    <source>
        <dbReference type="Google" id="ProtNLM"/>
    </source>
</evidence>
<comment type="caution">
    <text evidence="5">The sequence shown here is derived from an EMBL/GenBank/DDBJ whole genome shotgun (WGS) entry which is preliminary data.</text>
</comment>
<sequence>MRVSILSTACLALFQAGARALPAASPAEASTATTTTGVLSTSTPAVYNLSAPAVPEFPIHSSCNVTLRRQIERALDEMVELAAHARDHILRWGGDSPFVQKYFGVNGTSTEIGTAGPLGWYARVAGGDRRGMVFRCDDPDKNCATQDGWAGHWRGTNATQETVLCPPSFAAGRRRHLDSVCGLGHTVRGSPLNTFWAVDLLHRVLHVPRISEGVVDHFADGYDEVLELAKTDPEKAARDSEALQLFALEVYAFEVAAPGYMMSNGSSNNPDNEDEDEDDPIRAELITVSLLDEPAYTALSYTWGDPNAPRRRILLNGQPFKIQPNLHSALTHLRQCGIGTKTQTAPPVPHSCPGLDDDSDPALASDLRRKPLWIGAVCINQDDILERNGQVLLMGELYRNGGVVSWLGADSQQVRGLGVVRELVPLWDRSKNEAGRQVVKERAKNPSLGPSPRTMPPTPALLRGQLPMFLKATRHLWLDKDAVAGLVSVFQSDYWRRIWVVQEMMLARARSHAYMCGGEFATDGTLYGLSECIGSLFGSSVGNPLRDGIANGTVDDMDMDTWLRVRMGVYGELQVFRSLFYAGGGIAAPGWMFILYISGTRASTDPRDAVYGLLHLIEDDDDTNPIIPDYRRPVREVYIDWALRTIRQRRDLEVLRYAGRGLPPNRSKKYGNPGKTDLNLPSWVPDLYNYKADRKVDWSLHLSCSDPTHCWEGKGSVSPAISVTPEGFLVTPARRRATIATVRQAPRLRDQEPDWFGWHMVQFCFDYLASRRGQEYPTDGMPPLQALVRLVLGKLICTLRRAEADPATGKEVHRLAFGFIWWMMRTFQSISIDERLCKVETGNLDEDNTDPLKVAASNFGLGWDETFPSTYSAALFPNADVATLMGWGSLPEAVLDVTGLDGSINEYVLSWCDGAWLFVTEDGHVGRATGNVQSGDEVYEVGHCYHSLLVFRRSGDGSAEPGPKSVVLMASCEVVGLKDGLPSDEKLDGTGKEELLIR</sequence>
<name>A0ABR3VRL3_HUMIN</name>
<dbReference type="SUPFAM" id="SSF55486">
    <property type="entry name" value="Metalloproteases ('zincins'), catalytic domain"/>
    <property type="match status" value="1"/>
</dbReference>
<feature type="compositionally biased region" description="Basic and acidic residues" evidence="1">
    <location>
        <begin position="435"/>
        <end position="444"/>
    </location>
</feature>
<dbReference type="InterPro" id="IPR010730">
    <property type="entry name" value="HET"/>
</dbReference>
<dbReference type="PANTHER" id="PTHR39399:SF1">
    <property type="entry name" value="PROTEIN ZPS1"/>
    <property type="match status" value="1"/>
</dbReference>
<dbReference type="Gene3D" id="3.40.390.10">
    <property type="entry name" value="Collagenase (Catalytic Domain)"/>
    <property type="match status" value="1"/>
</dbReference>
<evidence type="ECO:0000256" key="1">
    <source>
        <dbReference type="SAM" id="MobiDB-lite"/>
    </source>
</evidence>
<evidence type="ECO:0000313" key="6">
    <source>
        <dbReference type="Proteomes" id="UP001583172"/>
    </source>
</evidence>
<feature type="signal peptide" evidence="2">
    <location>
        <begin position="1"/>
        <end position="20"/>
    </location>
</feature>
<dbReference type="Pfam" id="PF06985">
    <property type="entry name" value="HET"/>
    <property type="match status" value="2"/>
</dbReference>
<keyword evidence="2" id="KW-0732">Signal</keyword>
<feature type="region of interest" description="Disordered" evidence="1">
    <location>
        <begin position="435"/>
        <end position="457"/>
    </location>
</feature>
<dbReference type="InterPro" id="IPR029482">
    <property type="entry name" value="HRXXH"/>
</dbReference>
<proteinExistence type="predicted"/>
<gene>
    <name evidence="5" type="ORF">VTJ49DRAFT_6395</name>
</gene>
<dbReference type="CDD" id="cd11307">
    <property type="entry name" value="M35_Asp_f2_like"/>
    <property type="match status" value="1"/>
</dbReference>
<evidence type="ECO:0000313" key="5">
    <source>
        <dbReference type="EMBL" id="KAL1843991.1"/>
    </source>
</evidence>
<dbReference type="PANTHER" id="PTHR39399">
    <property type="entry name" value="PROTEIN ZPS1"/>
    <property type="match status" value="1"/>
</dbReference>
<keyword evidence="6" id="KW-1185">Reference proteome</keyword>
<feature type="domain" description="Heterokaryon incompatibility" evidence="3">
    <location>
        <begin position="367"/>
        <end position="503"/>
    </location>
</feature>
<evidence type="ECO:0000259" key="4">
    <source>
        <dbReference type="Pfam" id="PF13933"/>
    </source>
</evidence>
<evidence type="ECO:0000256" key="2">
    <source>
        <dbReference type="SAM" id="SignalP"/>
    </source>
</evidence>
<dbReference type="Proteomes" id="UP001583172">
    <property type="component" value="Unassembled WGS sequence"/>
</dbReference>
<dbReference type="InterPro" id="IPR024079">
    <property type="entry name" value="MetalloPept_cat_dom_sf"/>
</dbReference>
<dbReference type="InterPro" id="IPR039124">
    <property type="entry name" value="PRA1-like"/>
</dbReference>
<feature type="domain" description="Heterokaryon incompatibility" evidence="3">
    <location>
        <begin position="296"/>
        <end position="337"/>
    </location>
</feature>
<organism evidence="5 6">
    <name type="scientific">Humicola insolens</name>
    <name type="common">Soft-rot fungus</name>
    <dbReference type="NCBI Taxonomy" id="85995"/>
    <lineage>
        <taxon>Eukaryota</taxon>
        <taxon>Fungi</taxon>
        <taxon>Dikarya</taxon>
        <taxon>Ascomycota</taxon>
        <taxon>Pezizomycotina</taxon>
        <taxon>Sordariomycetes</taxon>
        <taxon>Sordariomycetidae</taxon>
        <taxon>Sordariales</taxon>
        <taxon>Chaetomiaceae</taxon>
        <taxon>Mycothermus</taxon>
    </lineage>
</organism>
<dbReference type="EMBL" id="JAZGSY010000006">
    <property type="protein sequence ID" value="KAL1843991.1"/>
    <property type="molecule type" value="Genomic_DNA"/>
</dbReference>
<accession>A0ABR3VRL3</accession>
<feature type="chain" id="PRO_5045952172" description="Heterokaryon incompatibility domain-containing protein" evidence="2">
    <location>
        <begin position="21"/>
        <end position="998"/>
    </location>
</feature>
<evidence type="ECO:0000259" key="3">
    <source>
        <dbReference type="Pfam" id="PF06985"/>
    </source>
</evidence>